<dbReference type="Proteomes" id="UP000887458">
    <property type="component" value="Unassembled WGS sequence"/>
</dbReference>
<name>A0ABQ8JF53_DERPT</name>
<sequence length="74" mass="8130">MQRSKLIDQWFCFDFAWKIPLCDIDTGLIAFGDEGEWPIPPPLPPIGVCTLMPFTCVEVGSGAKHAITIINGPI</sequence>
<proteinExistence type="predicted"/>
<evidence type="ECO:0000313" key="2">
    <source>
        <dbReference type="Proteomes" id="UP000887458"/>
    </source>
</evidence>
<keyword evidence="2" id="KW-1185">Reference proteome</keyword>
<accession>A0ABQ8JF53</accession>
<evidence type="ECO:0000313" key="1">
    <source>
        <dbReference type="EMBL" id="KAH9421250.1"/>
    </source>
</evidence>
<dbReference type="EMBL" id="NJHN03000044">
    <property type="protein sequence ID" value="KAH9421250.1"/>
    <property type="molecule type" value="Genomic_DNA"/>
</dbReference>
<protein>
    <submittedName>
        <fullName evidence="1">Uncharacterized protein</fullName>
    </submittedName>
</protein>
<organism evidence="1 2">
    <name type="scientific">Dermatophagoides pteronyssinus</name>
    <name type="common">European house dust mite</name>
    <dbReference type="NCBI Taxonomy" id="6956"/>
    <lineage>
        <taxon>Eukaryota</taxon>
        <taxon>Metazoa</taxon>
        <taxon>Ecdysozoa</taxon>
        <taxon>Arthropoda</taxon>
        <taxon>Chelicerata</taxon>
        <taxon>Arachnida</taxon>
        <taxon>Acari</taxon>
        <taxon>Acariformes</taxon>
        <taxon>Sarcoptiformes</taxon>
        <taxon>Astigmata</taxon>
        <taxon>Psoroptidia</taxon>
        <taxon>Analgoidea</taxon>
        <taxon>Pyroglyphidae</taxon>
        <taxon>Dermatophagoidinae</taxon>
        <taxon>Dermatophagoides</taxon>
    </lineage>
</organism>
<comment type="caution">
    <text evidence="1">The sequence shown here is derived from an EMBL/GenBank/DDBJ whole genome shotgun (WGS) entry which is preliminary data.</text>
</comment>
<reference evidence="1 2" key="2">
    <citation type="journal article" date="2022" name="Mol. Biol. Evol.">
        <title>Comparative Genomics Reveals Insights into the Divergent Evolution of Astigmatic Mites and Household Pest Adaptations.</title>
        <authorList>
            <person name="Xiong Q."/>
            <person name="Wan A.T."/>
            <person name="Liu X."/>
            <person name="Fung C.S."/>
            <person name="Xiao X."/>
            <person name="Malainual N."/>
            <person name="Hou J."/>
            <person name="Wang L."/>
            <person name="Wang M."/>
            <person name="Yang K.Y."/>
            <person name="Cui Y."/>
            <person name="Leung E.L."/>
            <person name="Nong W."/>
            <person name="Shin S.K."/>
            <person name="Au S.W."/>
            <person name="Jeong K.Y."/>
            <person name="Chew F.T."/>
            <person name="Hui J.H."/>
            <person name="Leung T.F."/>
            <person name="Tungtrongchitr A."/>
            <person name="Zhong N."/>
            <person name="Liu Z."/>
            <person name="Tsui S.K."/>
        </authorList>
    </citation>
    <scope>NUCLEOTIDE SEQUENCE [LARGE SCALE GENOMIC DNA]</scope>
    <source>
        <strain evidence="1">Derp</strain>
    </source>
</reference>
<gene>
    <name evidence="1" type="ORF">DERP_012823</name>
</gene>
<reference evidence="1 2" key="1">
    <citation type="journal article" date="2018" name="J. Allergy Clin. Immunol.">
        <title>High-quality assembly of Dermatophagoides pteronyssinus genome and transcriptome reveals a wide range of novel allergens.</title>
        <authorList>
            <person name="Liu X.Y."/>
            <person name="Yang K.Y."/>
            <person name="Wang M.Q."/>
            <person name="Kwok J.S."/>
            <person name="Zeng X."/>
            <person name="Yang Z."/>
            <person name="Xiao X.J."/>
            <person name="Lau C.P."/>
            <person name="Li Y."/>
            <person name="Huang Z.M."/>
            <person name="Ba J.G."/>
            <person name="Yim A.K."/>
            <person name="Ouyang C.Y."/>
            <person name="Ngai S.M."/>
            <person name="Chan T.F."/>
            <person name="Leung E.L."/>
            <person name="Liu L."/>
            <person name="Liu Z.G."/>
            <person name="Tsui S.K."/>
        </authorList>
    </citation>
    <scope>NUCLEOTIDE SEQUENCE [LARGE SCALE GENOMIC DNA]</scope>
    <source>
        <strain evidence="1">Derp</strain>
    </source>
</reference>